<protein>
    <submittedName>
        <fullName evidence="1">Uncharacterized protein</fullName>
    </submittedName>
</protein>
<dbReference type="AlphaFoldDB" id="A0A645BR05"/>
<sequence length="69" mass="7409">MKAAAVPIAIRESILGLPLNNDLKPIVKYLYPTIIVGVTKINCTIAKFQGFIIGSIISGNFIPNISPNI</sequence>
<dbReference type="EMBL" id="VSSQ01021443">
    <property type="protein sequence ID" value="MPM67031.1"/>
    <property type="molecule type" value="Genomic_DNA"/>
</dbReference>
<proteinExistence type="predicted"/>
<reference evidence="1" key="1">
    <citation type="submission" date="2019-08" db="EMBL/GenBank/DDBJ databases">
        <authorList>
            <person name="Kucharzyk K."/>
            <person name="Murdoch R.W."/>
            <person name="Higgins S."/>
            <person name="Loffler F."/>
        </authorList>
    </citation>
    <scope>NUCLEOTIDE SEQUENCE</scope>
</reference>
<evidence type="ECO:0000313" key="1">
    <source>
        <dbReference type="EMBL" id="MPM67031.1"/>
    </source>
</evidence>
<accession>A0A645BR05</accession>
<gene>
    <name evidence="1" type="ORF">SDC9_113947</name>
</gene>
<organism evidence="1">
    <name type="scientific">bioreactor metagenome</name>
    <dbReference type="NCBI Taxonomy" id="1076179"/>
    <lineage>
        <taxon>unclassified sequences</taxon>
        <taxon>metagenomes</taxon>
        <taxon>ecological metagenomes</taxon>
    </lineage>
</organism>
<name>A0A645BR05_9ZZZZ</name>
<comment type="caution">
    <text evidence="1">The sequence shown here is derived from an EMBL/GenBank/DDBJ whole genome shotgun (WGS) entry which is preliminary data.</text>
</comment>